<comment type="caution">
    <text evidence="2">The sequence shown here is derived from an EMBL/GenBank/DDBJ whole genome shotgun (WGS) entry which is preliminary data.</text>
</comment>
<evidence type="ECO:0000256" key="1">
    <source>
        <dbReference type="SAM" id="MobiDB-lite"/>
    </source>
</evidence>
<dbReference type="OrthoDB" id="748260at2759"/>
<accession>A0A0K9PAM7</accession>
<proteinExistence type="predicted"/>
<dbReference type="Proteomes" id="UP000036987">
    <property type="component" value="Unassembled WGS sequence"/>
</dbReference>
<evidence type="ECO:0000313" key="2">
    <source>
        <dbReference type="EMBL" id="KMZ66041.1"/>
    </source>
</evidence>
<keyword evidence="3" id="KW-1185">Reference proteome</keyword>
<protein>
    <submittedName>
        <fullName evidence="2">Uncharacterized protein</fullName>
    </submittedName>
</protein>
<dbReference type="STRING" id="29655.A0A0K9PAM7"/>
<evidence type="ECO:0000313" key="3">
    <source>
        <dbReference type="Proteomes" id="UP000036987"/>
    </source>
</evidence>
<dbReference type="AlphaFoldDB" id="A0A0K9PAM7"/>
<name>A0A0K9PAM7_ZOSMR</name>
<feature type="region of interest" description="Disordered" evidence="1">
    <location>
        <begin position="177"/>
        <end position="198"/>
    </location>
</feature>
<reference evidence="3" key="1">
    <citation type="journal article" date="2016" name="Nature">
        <title>The genome of the seagrass Zostera marina reveals angiosperm adaptation to the sea.</title>
        <authorList>
            <person name="Olsen J.L."/>
            <person name="Rouze P."/>
            <person name="Verhelst B."/>
            <person name="Lin Y.-C."/>
            <person name="Bayer T."/>
            <person name="Collen J."/>
            <person name="Dattolo E."/>
            <person name="De Paoli E."/>
            <person name="Dittami S."/>
            <person name="Maumus F."/>
            <person name="Michel G."/>
            <person name="Kersting A."/>
            <person name="Lauritano C."/>
            <person name="Lohaus R."/>
            <person name="Toepel M."/>
            <person name="Tonon T."/>
            <person name="Vanneste K."/>
            <person name="Amirebrahimi M."/>
            <person name="Brakel J."/>
            <person name="Bostroem C."/>
            <person name="Chovatia M."/>
            <person name="Grimwood J."/>
            <person name="Jenkins J.W."/>
            <person name="Jueterbock A."/>
            <person name="Mraz A."/>
            <person name="Stam W.T."/>
            <person name="Tice H."/>
            <person name="Bornberg-Bauer E."/>
            <person name="Green P.J."/>
            <person name="Pearson G.A."/>
            <person name="Procaccini G."/>
            <person name="Duarte C.M."/>
            <person name="Schmutz J."/>
            <person name="Reusch T.B.H."/>
            <person name="Van de Peer Y."/>
        </authorList>
    </citation>
    <scope>NUCLEOTIDE SEQUENCE [LARGE SCALE GENOMIC DNA]</scope>
    <source>
        <strain evidence="3">cv. Finnish</strain>
    </source>
</reference>
<dbReference type="EMBL" id="LFYR01000981">
    <property type="protein sequence ID" value="KMZ66041.1"/>
    <property type="molecule type" value="Genomic_DNA"/>
</dbReference>
<sequence>MNHLRSLASKPKCLTLLHSQPLRALTSEAVPQAATPPVDRPGSHRNMRRTFYIGAVVDKIISGSLGSKFLLWTRTRAEYYRLLKTKKGCDLLLKSSFINQLRSSLKDEDLEATKKFGSEKVCLGRSFDEHKKIKMDLYYSKYRSLAKQAEMKRQAEMERELRFFKVEDGVASAWEERKEEQIAEEDANLDPENKNVIR</sequence>
<gene>
    <name evidence="2" type="ORF">ZOSMA_2G00520</name>
</gene>
<organism evidence="2 3">
    <name type="scientific">Zostera marina</name>
    <name type="common">Eelgrass</name>
    <dbReference type="NCBI Taxonomy" id="29655"/>
    <lineage>
        <taxon>Eukaryota</taxon>
        <taxon>Viridiplantae</taxon>
        <taxon>Streptophyta</taxon>
        <taxon>Embryophyta</taxon>
        <taxon>Tracheophyta</taxon>
        <taxon>Spermatophyta</taxon>
        <taxon>Magnoliopsida</taxon>
        <taxon>Liliopsida</taxon>
        <taxon>Zosteraceae</taxon>
        <taxon>Zostera</taxon>
    </lineage>
</organism>